<protein>
    <submittedName>
        <fullName evidence="1">Uncharacterized protein</fullName>
    </submittedName>
</protein>
<evidence type="ECO:0000313" key="2">
    <source>
        <dbReference type="Proteomes" id="UP000198287"/>
    </source>
</evidence>
<gene>
    <name evidence="1" type="ORF">Fcan01_21424</name>
</gene>
<dbReference type="AlphaFoldDB" id="A0A226DGJ2"/>
<keyword evidence="2" id="KW-1185">Reference proteome</keyword>
<sequence length="169" mass="18799">MTSNGMSQATDEEVGLARSKPFQTLLLQSSVVIRPSRRKLVPQTQTRPQHISGLPSNKNFSKTTETSFKLGKKEHLLFSYTSVSKLHACMVATENKVPLRCQSSLGRTRLNPSDQFVEGLFWTSKCGIAKSKLIDGLGSVLEISWNGREQRNDAVVVPEYEEALCVMIL</sequence>
<proteinExistence type="predicted"/>
<organism evidence="1 2">
    <name type="scientific">Folsomia candida</name>
    <name type="common">Springtail</name>
    <dbReference type="NCBI Taxonomy" id="158441"/>
    <lineage>
        <taxon>Eukaryota</taxon>
        <taxon>Metazoa</taxon>
        <taxon>Ecdysozoa</taxon>
        <taxon>Arthropoda</taxon>
        <taxon>Hexapoda</taxon>
        <taxon>Collembola</taxon>
        <taxon>Entomobryomorpha</taxon>
        <taxon>Isotomoidea</taxon>
        <taxon>Isotomidae</taxon>
        <taxon>Proisotominae</taxon>
        <taxon>Folsomia</taxon>
    </lineage>
</organism>
<dbReference type="EMBL" id="LNIX01000021">
    <property type="protein sequence ID" value="OXA43711.1"/>
    <property type="molecule type" value="Genomic_DNA"/>
</dbReference>
<name>A0A226DGJ2_FOLCA</name>
<accession>A0A226DGJ2</accession>
<comment type="caution">
    <text evidence="1">The sequence shown here is derived from an EMBL/GenBank/DDBJ whole genome shotgun (WGS) entry which is preliminary data.</text>
</comment>
<dbReference type="Proteomes" id="UP000198287">
    <property type="component" value="Unassembled WGS sequence"/>
</dbReference>
<evidence type="ECO:0000313" key="1">
    <source>
        <dbReference type="EMBL" id="OXA43711.1"/>
    </source>
</evidence>
<reference evidence="1 2" key="1">
    <citation type="submission" date="2015-12" db="EMBL/GenBank/DDBJ databases">
        <title>The genome of Folsomia candida.</title>
        <authorList>
            <person name="Faddeeva A."/>
            <person name="Derks M.F."/>
            <person name="Anvar Y."/>
            <person name="Smit S."/>
            <person name="Van Straalen N."/>
            <person name="Roelofs D."/>
        </authorList>
    </citation>
    <scope>NUCLEOTIDE SEQUENCE [LARGE SCALE GENOMIC DNA]</scope>
    <source>
        <strain evidence="1 2">VU population</strain>
        <tissue evidence="1">Whole body</tissue>
    </source>
</reference>